<evidence type="ECO:0000313" key="5">
    <source>
        <dbReference type="Proteomes" id="UP000252792"/>
    </source>
</evidence>
<dbReference type="Gene3D" id="2.40.50.140">
    <property type="entry name" value="Nucleic acid-binding proteins"/>
    <property type="match status" value="1"/>
</dbReference>
<dbReference type="Pfam" id="PF02303">
    <property type="entry name" value="Phage_DNA_bind"/>
    <property type="match status" value="1"/>
</dbReference>
<proteinExistence type="predicted"/>
<keyword evidence="2" id="KW-0238">DNA-binding</keyword>
<comment type="caution">
    <text evidence="4">The sequence shown here is derived from an EMBL/GenBank/DDBJ whole genome shotgun (WGS) entry which is preliminary data.</text>
</comment>
<dbReference type="OrthoDB" id="6106682at2"/>
<gene>
    <name evidence="4" type="ORF">DFP80_107171</name>
</gene>
<dbReference type="InterPro" id="IPR003512">
    <property type="entry name" value="Phage_M13_G5P_DNA-bd"/>
</dbReference>
<dbReference type="AlphaFoldDB" id="A0A366J8B0"/>
<evidence type="ECO:0000256" key="1">
    <source>
        <dbReference type="ARBA" id="ARBA00022705"/>
    </source>
</evidence>
<evidence type="ECO:0000256" key="2">
    <source>
        <dbReference type="ARBA" id="ARBA00023125"/>
    </source>
</evidence>
<reference evidence="4 5" key="1">
    <citation type="submission" date="2018-06" db="EMBL/GenBank/DDBJ databases">
        <title>Genomic Encyclopedia of Type Strains, Phase III (KMG-III): the genomes of soil and plant-associated and newly described type strains.</title>
        <authorList>
            <person name="Whitman W."/>
        </authorList>
    </citation>
    <scope>NUCLEOTIDE SEQUENCE [LARGE SCALE GENOMIC DNA]</scope>
    <source>
        <strain evidence="4 5">CECT 7377</strain>
    </source>
</reference>
<organism evidence="4 5">
    <name type="scientific">Marinomonas rhizomae</name>
    <dbReference type="NCBI Taxonomy" id="491948"/>
    <lineage>
        <taxon>Bacteria</taxon>
        <taxon>Pseudomonadati</taxon>
        <taxon>Pseudomonadota</taxon>
        <taxon>Gammaproteobacteria</taxon>
        <taxon>Oceanospirillales</taxon>
        <taxon>Oceanospirillaceae</taxon>
        <taxon>Marinomonas</taxon>
    </lineage>
</organism>
<protein>
    <recommendedName>
        <fullName evidence="3">Single-stranded DNA-binding protein</fullName>
    </recommendedName>
</protein>
<name>A0A366J8B0_9GAMM</name>
<evidence type="ECO:0000313" key="4">
    <source>
        <dbReference type="EMBL" id="RBP83193.1"/>
    </source>
</evidence>
<dbReference type="Proteomes" id="UP000252792">
    <property type="component" value="Unassembled WGS sequence"/>
</dbReference>
<keyword evidence="1" id="KW-0235">DNA replication</keyword>
<dbReference type="GO" id="GO:0006260">
    <property type="term" value="P:DNA replication"/>
    <property type="evidence" value="ECO:0007669"/>
    <property type="project" value="UniProtKB-KW"/>
</dbReference>
<dbReference type="SUPFAM" id="SSF50249">
    <property type="entry name" value="Nucleic acid-binding proteins"/>
    <property type="match status" value="1"/>
</dbReference>
<accession>A0A366J8B0</accession>
<dbReference type="GO" id="GO:0003697">
    <property type="term" value="F:single-stranded DNA binding"/>
    <property type="evidence" value="ECO:0007669"/>
    <property type="project" value="InterPro"/>
</dbReference>
<sequence length="93" mass="10306">MLKISIIEGHHAALTRNTKNGARYYQVAYADMGGAFPQEIEIPIRNPAEAKPIGEYSLALSTFQVGRYKNLELNPFQLDLVPFNKAAPMQKAG</sequence>
<dbReference type="EMBL" id="QNSE01000007">
    <property type="protein sequence ID" value="RBP83193.1"/>
    <property type="molecule type" value="Genomic_DNA"/>
</dbReference>
<evidence type="ECO:0000256" key="3">
    <source>
        <dbReference type="ARBA" id="ARBA00030596"/>
    </source>
</evidence>
<keyword evidence="5" id="KW-1185">Reference proteome</keyword>
<dbReference type="RefSeq" id="WP_113916746.1">
    <property type="nucleotide sequence ID" value="NZ_QNSE01000007.1"/>
</dbReference>
<dbReference type="InterPro" id="IPR012340">
    <property type="entry name" value="NA-bd_OB-fold"/>
</dbReference>